<dbReference type="GO" id="GO:0020037">
    <property type="term" value="F:heme binding"/>
    <property type="evidence" value="ECO:0007669"/>
    <property type="project" value="TreeGrafter"/>
</dbReference>
<dbReference type="GO" id="GO:0006790">
    <property type="term" value="P:sulfur compound metabolic process"/>
    <property type="evidence" value="ECO:0007669"/>
    <property type="project" value="TreeGrafter"/>
</dbReference>
<dbReference type="KEGG" id="knv:Pan216_15090"/>
<dbReference type="Proteomes" id="UP000317093">
    <property type="component" value="Chromosome"/>
</dbReference>
<dbReference type="EC" id="1.8.-.-" evidence="9"/>
<keyword evidence="6" id="KW-0408">Iron</keyword>
<dbReference type="InterPro" id="IPR005066">
    <property type="entry name" value="MoCF_OxRdtse_dimer"/>
</dbReference>
<dbReference type="InterPro" id="IPR008335">
    <property type="entry name" value="Mopterin_OxRdtase_euk"/>
</dbReference>
<dbReference type="Pfam" id="PF03404">
    <property type="entry name" value="Mo-co_dimer"/>
    <property type="match status" value="1"/>
</dbReference>
<dbReference type="PROSITE" id="PS00559">
    <property type="entry name" value="MOLYBDOPTERIN_EUK"/>
    <property type="match status" value="1"/>
</dbReference>
<dbReference type="Gene3D" id="3.90.420.10">
    <property type="entry name" value="Oxidoreductase, molybdopterin-binding domain"/>
    <property type="match status" value="1"/>
</dbReference>
<sequence>MKDSAWYSQPVDRRAFLAWSAATAGMILAPRFGMAADPMLHGKDDLKVLAELPLNAEPKLGDLIKSWVTPIKYFYARNHAPVPAFDASDFKLEVSGLVNRPMTIGIGELVERFSPAEATLTMTCAGNRRSEHSKTKRVSGVQWEAGTIGNAIWSGPKLSDLLQAVEVKPEAKHVQFLGLDQIERGRQTINFGASIPLEKAMSDADGIPGTLLATKMNGEVLPPEHGHPVRTVVPGYIGARSVKWLGKIVISDRPSDNHYVARAYKLVTQGDAKEWEAASILYDFPPNSAICLPHAGATLKPGLVPVRGYALPGGFPDRTIAKVEISADGGNRWTEAKIVSPNKPFCWSFWEAKVKVTPMTKSLIVRATDSSGKMQPKKVDWNIKGYFFNAWQEIPVTVG</sequence>
<keyword evidence="5 9" id="KW-0560">Oxidoreductase</keyword>
<dbReference type="GO" id="GO:0008482">
    <property type="term" value="F:sulfite oxidase activity"/>
    <property type="evidence" value="ECO:0007669"/>
    <property type="project" value="TreeGrafter"/>
</dbReference>
<dbReference type="PRINTS" id="PR00407">
    <property type="entry name" value="EUMOPTERIN"/>
</dbReference>
<feature type="domain" description="Moybdenum cofactor oxidoreductase dimerisation" evidence="8">
    <location>
        <begin position="280"/>
        <end position="397"/>
    </location>
</feature>
<dbReference type="PANTHER" id="PTHR19372">
    <property type="entry name" value="SULFITE REDUCTASE"/>
    <property type="match status" value="1"/>
</dbReference>
<dbReference type="OrthoDB" id="9778777at2"/>
<evidence type="ECO:0000256" key="4">
    <source>
        <dbReference type="ARBA" id="ARBA00022723"/>
    </source>
</evidence>
<dbReference type="EMBL" id="CP036279">
    <property type="protein sequence ID" value="QDU60661.1"/>
    <property type="molecule type" value="Genomic_DNA"/>
</dbReference>
<dbReference type="InterPro" id="IPR022407">
    <property type="entry name" value="OxRdtase_Mopterin_BS"/>
</dbReference>
<evidence type="ECO:0000256" key="1">
    <source>
        <dbReference type="ARBA" id="ARBA00001924"/>
    </source>
</evidence>
<evidence type="ECO:0000259" key="8">
    <source>
        <dbReference type="Pfam" id="PF03404"/>
    </source>
</evidence>
<proteinExistence type="predicted"/>
<dbReference type="InterPro" id="IPR014756">
    <property type="entry name" value="Ig_E-set"/>
</dbReference>
<dbReference type="InterPro" id="IPR036374">
    <property type="entry name" value="OxRdtase_Mopterin-bd_sf"/>
</dbReference>
<keyword evidence="2" id="KW-0500">Molybdenum</keyword>
<gene>
    <name evidence="9" type="primary">yedY</name>
    <name evidence="9" type="ORF">Pan216_15090</name>
</gene>
<comment type="cofactor">
    <cofactor evidence="1">
        <name>Mo-molybdopterin</name>
        <dbReference type="ChEBI" id="CHEBI:71302"/>
    </cofactor>
</comment>
<dbReference type="SUPFAM" id="SSF81296">
    <property type="entry name" value="E set domains"/>
    <property type="match status" value="1"/>
</dbReference>
<organism evidence="9 10">
    <name type="scientific">Kolteria novifilia</name>
    <dbReference type="NCBI Taxonomy" id="2527975"/>
    <lineage>
        <taxon>Bacteria</taxon>
        <taxon>Pseudomonadati</taxon>
        <taxon>Planctomycetota</taxon>
        <taxon>Planctomycetia</taxon>
        <taxon>Kolteriales</taxon>
        <taxon>Kolteriaceae</taxon>
        <taxon>Kolteria</taxon>
    </lineage>
</organism>
<name>A0A518B0Z8_9BACT</name>
<evidence type="ECO:0000256" key="3">
    <source>
        <dbReference type="ARBA" id="ARBA00022617"/>
    </source>
</evidence>
<evidence type="ECO:0000256" key="2">
    <source>
        <dbReference type="ARBA" id="ARBA00022505"/>
    </source>
</evidence>
<dbReference type="PANTHER" id="PTHR19372:SF7">
    <property type="entry name" value="SULFITE OXIDASE, MITOCHONDRIAL"/>
    <property type="match status" value="1"/>
</dbReference>
<dbReference type="InterPro" id="IPR000572">
    <property type="entry name" value="OxRdtase_Mopterin-bd_dom"/>
</dbReference>
<evidence type="ECO:0000313" key="9">
    <source>
        <dbReference type="EMBL" id="QDU60661.1"/>
    </source>
</evidence>
<dbReference type="RefSeq" id="WP_145256853.1">
    <property type="nucleotide sequence ID" value="NZ_CP036279.1"/>
</dbReference>
<evidence type="ECO:0000256" key="5">
    <source>
        <dbReference type="ARBA" id="ARBA00023002"/>
    </source>
</evidence>
<keyword evidence="3" id="KW-0349">Heme</keyword>
<feature type="domain" description="Oxidoreductase molybdopterin-binding" evidence="7">
    <location>
        <begin position="79"/>
        <end position="259"/>
    </location>
</feature>
<keyword evidence="4" id="KW-0479">Metal-binding</keyword>
<evidence type="ECO:0000256" key="6">
    <source>
        <dbReference type="ARBA" id="ARBA00023004"/>
    </source>
</evidence>
<dbReference type="GO" id="GO:0030151">
    <property type="term" value="F:molybdenum ion binding"/>
    <property type="evidence" value="ECO:0007669"/>
    <property type="project" value="InterPro"/>
</dbReference>
<dbReference type="GO" id="GO:0043546">
    <property type="term" value="F:molybdopterin cofactor binding"/>
    <property type="evidence" value="ECO:0007669"/>
    <property type="project" value="InterPro"/>
</dbReference>
<reference evidence="9 10" key="1">
    <citation type="submission" date="2019-02" db="EMBL/GenBank/DDBJ databases">
        <title>Deep-cultivation of Planctomycetes and their phenomic and genomic characterization uncovers novel biology.</title>
        <authorList>
            <person name="Wiegand S."/>
            <person name="Jogler M."/>
            <person name="Boedeker C."/>
            <person name="Pinto D."/>
            <person name="Vollmers J."/>
            <person name="Rivas-Marin E."/>
            <person name="Kohn T."/>
            <person name="Peeters S.H."/>
            <person name="Heuer A."/>
            <person name="Rast P."/>
            <person name="Oberbeckmann S."/>
            <person name="Bunk B."/>
            <person name="Jeske O."/>
            <person name="Meyerdierks A."/>
            <person name="Storesund J.E."/>
            <person name="Kallscheuer N."/>
            <person name="Luecker S."/>
            <person name="Lage O.M."/>
            <person name="Pohl T."/>
            <person name="Merkel B.J."/>
            <person name="Hornburger P."/>
            <person name="Mueller R.-W."/>
            <person name="Bruemmer F."/>
            <person name="Labrenz M."/>
            <person name="Spormann A.M."/>
            <person name="Op den Camp H."/>
            <person name="Overmann J."/>
            <person name="Amann R."/>
            <person name="Jetten M.S.M."/>
            <person name="Mascher T."/>
            <person name="Medema M.H."/>
            <person name="Devos D.P."/>
            <person name="Kaster A.-K."/>
            <person name="Ovreas L."/>
            <person name="Rohde M."/>
            <person name="Galperin M.Y."/>
            <person name="Jogler C."/>
        </authorList>
    </citation>
    <scope>NUCLEOTIDE SEQUENCE [LARGE SCALE GENOMIC DNA]</scope>
    <source>
        <strain evidence="9 10">Pan216</strain>
    </source>
</reference>
<dbReference type="SUPFAM" id="SSF56524">
    <property type="entry name" value="Oxidoreductase molybdopterin-binding domain"/>
    <property type="match status" value="1"/>
</dbReference>
<dbReference type="Gene3D" id="2.60.40.650">
    <property type="match status" value="1"/>
</dbReference>
<evidence type="ECO:0000313" key="10">
    <source>
        <dbReference type="Proteomes" id="UP000317093"/>
    </source>
</evidence>
<keyword evidence="10" id="KW-1185">Reference proteome</keyword>
<dbReference type="AlphaFoldDB" id="A0A518B0Z8"/>
<evidence type="ECO:0000259" key="7">
    <source>
        <dbReference type="Pfam" id="PF00174"/>
    </source>
</evidence>
<accession>A0A518B0Z8</accession>
<dbReference type="Pfam" id="PF00174">
    <property type="entry name" value="Oxidored_molyb"/>
    <property type="match status" value="1"/>
</dbReference>
<protein>
    <submittedName>
        <fullName evidence="9">Sulfoxide reductase catalytic subunit YedY</fullName>
        <ecNumber evidence="9">1.8.-.-</ecNumber>
    </submittedName>
</protein>